<dbReference type="AlphaFoldDB" id="A0A402AVF9"/>
<dbReference type="SUPFAM" id="SSF141571">
    <property type="entry name" value="Pentapeptide repeat-like"/>
    <property type="match status" value="1"/>
</dbReference>
<dbReference type="Gene3D" id="2.160.20.80">
    <property type="entry name" value="E3 ubiquitin-protein ligase SopA"/>
    <property type="match status" value="1"/>
</dbReference>
<proteinExistence type="predicted"/>
<organism evidence="2 3">
    <name type="scientific">Dictyobacter kobayashii</name>
    <dbReference type="NCBI Taxonomy" id="2014872"/>
    <lineage>
        <taxon>Bacteria</taxon>
        <taxon>Bacillati</taxon>
        <taxon>Chloroflexota</taxon>
        <taxon>Ktedonobacteria</taxon>
        <taxon>Ktedonobacterales</taxon>
        <taxon>Dictyobacteraceae</taxon>
        <taxon>Dictyobacter</taxon>
    </lineage>
</organism>
<keyword evidence="3" id="KW-1185">Reference proteome</keyword>
<evidence type="ECO:0000313" key="3">
    <source>
        <dbReference type="Proteomes" id="UP000287188"/>
    </source>
</evidence>
<dbReference type="EMBL" id="BIFS01000002">
    <property type="protein sequence ID" value="GCE23098.1"/>
    <property type="molecule type" value="Genomic_DNA"/>
</dbReference>
<dbReference type="PANTHER" id="PTHR47485:SF1">
    <property type="entry name" value="THYLAKOID LUMENAL 17.4 KDA PROTEIN, CHLOROPLASTIC"/>
    <property type="match status" value="1"/>
</dbReference>
<accession>A0A402AVF9</accession>
<evidence type="ECO:0000256" key="1">
    <source>
        <dbReference type="ARBA" id="ARBA00022737"/>
    </source>
</evidence>
<evidence type="ECO:0000313" key="2">
    <source>
        <dbReference type="EMBL" id="GCE23098.1"/>
    </source>
</evidence>
<name>A0A402AVF9_9CHLR</name>
<gene>
    <name evidence="2" type="ORF">KDK_68980</name>
</gene>
<evidence type="ECO:0008006" key="4">
    <source>
        <dbReference type="Google" id="ProtNLM"/>
    </source>
</evidence>
<dbReference type="OrthoDB" id="582747at2"/>
<sequence>MTSGIWCNTENASVAYTRADVLALLAEAGSPDRLDLSQCNLEKADLSGLNLMGARFADAQLSETNFQGTKLHGANFQRADLIWAHLDKAVLIGADFSEALACGATFAGANMASTNLQYAIFNETTCTDSNLVGANLNGTDLRDALLVRANLSRTQLWRATITGANLQEAVLHGTELPMSLQEELRYKKLNLSREEVAATAQNKFLFRFRFSNEHQSLPQLTTLFSTLTRLCTIYYLICQERFAELTSSETIQSFDDDIQLAPSLIFTKPTHPDWCLLVNTPEVAEALRQTFWEITHLQQGTEREQKTSQAAMFTFPTILPDAGSTGAYAMSLPSAFPLQTYAPLDYQAIEPVHVRDTQDVPSRKLLERLTAVANRVVYNLDKKGDSLAKALMVQALVPVFLQLQRYSDFIVL</sequence>
<dbReference type="InterPro" id="IPR001646">
    <property type="entry name" value="5peptide_repeat"/>
</dbReference>
<comment type="caution">
    <text evidence="2">The sequence shown here is derived from an EMBL/GenBank/DDBJ whole genome shotgun (WGS) entry which is preliminary data.</text>
</comment>
<dbReference type="PANTHER" id="PTHR47485">
    <property type="entry name" value="THYLAKOID LUMENAL 17.4 KDA PROTEIN, CHLOROPLASTIC"/>
    <property type="match status" value="1"/>
</dbReference>
<dbReference type="RefSeq" id="WP_126556587.1">
    <property type="nucleotide sequence ID" value="NZ_BIFS01000002.1"/>
</dbReference>
<dbReference type="Pfam" id="PF00805">
    <property type="entry name" value="Pentapeptide"/>
    <property type="match status" value="3"/>
</dbReference>
<protein>
    <recommendedName>
        <fullName evidence="4">Pentapeptide repeat-containing protein</fullName>
    </recommendedName>
</protein>
<dbReference type="Proteomes" id="UP000287188">
    <property type="component" value="Unassembled WGS sequence"/>
</dbReference>
<reference evidence="3" key="1">
    <citation type="submission" date="2018-12" db="EMBL/GenBank/DDBJ databases">
        <title>Tengunoibacter tsumagoiensis gen. nov., sp. nov., Dictyobacter kobayashii sp. nov., D. alpinus sp. nov., and D. joshuensis sp. nov. and description of Dictyobacteraceae fam. nov. within the order Ktedonobacterales isolated from Tengu-no-mugimeshi.</title>
        <authorList>
            <person name="Wang C.M."/>
            <person name="Zheng Y."/>
            <person name="Sakai Y."/>
            <person name="Toyoda A."/>
            <person name="Minakuchi Y."/>
            <person name="Abe K."/>
            <person name="Yokota A."/>
            <person name="Yabe S."/>
        </authorList>
    </citation>
    <scope>NUCLEOTIDE SEQUENCE [LARGE SCALE GENOMIC DNA]</scope>
    <source>
        <strain evidence="3">Uno11</strain>
    </source>
</reference>
<keyword evidence="1" id="KW-0677">Repeat</keyword>